<dbReference type="SMART" id="SM00860">
    <property type="entry name" value="SMI1_KNR4"/>
    <property type="match status" value="1"/>
</dbReference>
<dbReference type="SUPFAM" id="SSF160631">
    <property type="entry name" value="SMI1/KNR4-like"/>
    <property type="match status" value="1"/>
</dbReference>
<gene>
    <name evidence="2" type="ORF">PGLA_04480</name>
</gene>
<keyword evidence="3" id="KW-1185">Reference proteome</keyword>
<dbReference type="AlphaFoldDB" id="A0A168N8A8"/>
<dbReference type="Pfam" id="PF14568">
    <property type="entry name" value="SUKH_6"/>
    <property type="match status" value="1"/>
</dbReference>
<dbReference type="STRING" id="494026.PGLA_04480"/>
<feature type="domain" description="Knr4/Smi1-like" evidence="1">
    <location>
        <begin position="11"/>
        <end position="152"/>
    </location>
</feature>
<dbReference type="Proteomes" id="UP000076967">
    <property type="component" value="Unassembled WGS sequence"/>
</dbReference>
<evidence type="ECO:0000313" key="3">
    <source>
        <dbReference type="Proteomes" id="UP000076967"/>
    </source>
</evidence>
<sequence length="155" mass="17652">MEIIQNSILNPPSDERIIKIENYSHVKFPTAFIEFIKKSNGGIPVTNKFILSQNECVVERFLCILDNPKESELGDYDISVVLTQLDERLTDNGELIGDELIPFGALFGGDFVCLDYTVSQEPTICIWYHEESEELAPVIEKIADNINEFFEMLSE</sequence>
<dbReference type="OrthoDB" id="2223083at2"/>
<dbReference type="Gene3D" id="3.40.1580.10">
    <property type="entry name" value="SMI1/KNR4-like"/>
    <property type="match status" value="1"/>
</dbReference>
<dbReference type="InterPro" id="IPR018958">
    <property type="entry name" value="Knr4/Smi1-like_dom"/>
</dbReference>
<evidence type="ECO:0000313" key="2">
    <source>
        <dbReference type="EMBL" id="OAB45512.1"/>
    </source>
</evidence>
<name>A0A168N8A8_9BACL</name>
<dbReference type="EMBL" id="LVJH01000003">
    <property type="protein sequence ID" value="OAB45512.1"/>
    <property type="molecule type" value="Genomic_DNA"/>
</dbReference>
<comment type="caution">
    <text evidence="2">The sequence shown here is derived from an EMBL/GenBank/DDBJ whole genome shotgun (WGS) entry which is preliminary data.</text>
</comment>
<reference evidence="2 3" key="1">
    <citation type="submission" date="2016-03" db="EMBL/GenBank/DDBJ databases">
        <title>Draft genome sequence of Paenibacillus glacialis DSM 22343.</title>
        <authorList>
            <person name="Shin S.-K."/>
            <person name="Yi H."/>
        </authorList>
    </citation>
    <scope>NUCLEOTIDE SEQUENCE [LARGE SCALE GENOMIC DNA]</scope>
    <source>
        <strain evidence="2 3">DSM 22343</strain>
    </source>
</reference>
<evidence type="ECO:0000259" key="1">
    <source>
        <dbReference type="SMART" id="SM00860"/>
    </source>
</evidence>
<organism evidence="2 3">
    <name type="scientific">Paenibacillus glacialis</name>
    <dbReference type="NCBI Taxonomy" id="494026"/>
    <lineage>
        <taxon>Bacteria</taxon>
        <taxon>Bacillati</taxon>
        <taxon>Bacillota</taxon>
        <taxon>Bacilli</taxon>
        <taxon>Bacillales</taxon>
        <taxon>Paenibacillaceae</taxon>
        <taxon>Paenibacillus</taxon>
    </lineage>
</organism>
<proteinExistence type="predicted"/>
<protein>
    <submittedName>
        <fullName evidence="2">Cell wall assembly protein</fullName>
    </submittedName>
</protein>
<accession>A0A168N8A8</accession>
<dbReference type="InterPro" id="IPR037883">
    <property type="entry name" value="Knr4/Smi1-like_sf"/>
</dbReference>